<proteinExistence type="predicted"/>
<evidence type="ECO:0008006" key="3">
    <source>
        <dbReference type="Google" id="ProtNLM"/>
    </source>
</evidence>
<protein>
    <recommendedName>
        <fullName evidence="3">DUF3168 domain-containing protein</fullName>
    </recommendedName>
</protein>
<evidence type="ECO:0000313" key="2">
    <source>
        <dbReference type="Proteomes" id="UP001257739"/>
    </source>
</evidence>
<sequence>MTQLFAVTNNPSCLSWCTVEHDPLDSTLNAEVFSCRRVFVDNDWFYVALTQDAEAGHPHTTGTVRVQVFKDNFPADQAARLADILAGAAEMLALDRWDTHGIGTPGIERPVSTRILIERDVDTNLSSV</sequence>
<comment type="caution">
    <text evidence="1">The sequence shown here is derived from an EMBL/GenBank/DDBJ whole genome shotgun (WGS) entry which is preliminary data.</text>
</comment>
<keyword evidence="2" id="KW-1185">Reference proteome</keyword>
<dbReference type="EMBL" id="JAVDWH010000001">
    <property type="protein sequence ID" value="MDR7086848.1"/>
    <property type="molecule type" value="Genomic_DNA"/>
</dbReference>
<dbReference type="RefSeq" id="WP_309969477.1">
    <property type="nucleotide sequence ID" value="NZ_JAVDWH010000001.1"/>
</dbReference>
<organism evidence="1 2">
    <name type="scientific">Aeromicrobium panaciterrae</name>
    <dbReference type="NCBI Taxonomy" id="363861"/>
    <lineage>
        <taxon>Bacteria</taxon>
        <taxon>Bacillati</taxon>
        <taxon>Actinomycetota</taxon>
        <taxon>Actinomycetes</taxon>
        <taxon>Propionibacteriales</taxon>
        <taxon>Nocardioidaceae</taxon>
        <taxon>Aeromicrobium</taxon>
    </lineage>
</organism>
<dbReference type="Proteomes" id="UP001257739">
    <property type="component" value="Unassembled WGS sequence"/>
</dbReference>
<accession>A0ABU1UNX4</accession>
<reference evidence="1 2" key="1">
    <citation type="submission" date="2023-07" db="EMBL/GenBank/DDBJ databases">
        <title>Sorghum-associated microbial communities from plants grown in Nebraska, USA.</title>
        <authorList>
            <person name="Schachtman D."/>
        </authorList>
    </citation>
    <scope>NUCLEOTIDE SEQUENCE [LARGE SCALE GENOMIC DNA]</scope>
    <source>
        <strain evidence="1 2">BE248</strain>
    </source>
</reference>
<gene>
    <name evidence="1" type="ORF">J2X11_001687</name>
</gene>
<evidence type="ECO:0000313" key="1">
    <source>
        <dbReference type="EMBL" id="MDR7086848.1"/>
    </source>
</evidence>
<name>A0ABU1UNX4_9ACTN</name>